<gene>
    <name evidence="6" type="ORF">AFUS01_LOCUS14718</name>
</gene>
<proteinExistence type="inferred from homology"/>
<name>A0A8J2JSM5_9HEXA</name>
<dbReference type="PANTHER" id="PTHR19139">
    <property type="entry name" value="AQUAPORIN TRANSPORTER"/>
    <property type="match status" value="1"/>
</dbReference>
<reference evidence="6" key="1">
    <citation type="submission" date="2021-06" db="EMBL/GenBank/DDBJ databases">
        <authorList>
            <person name="Hodson N. C."/>
            <person name="Mongue J. A."/>
            <person name="Jaron S. K."/>
        </authorList>
    </citation>
    <scope>NUCLEOTIDE SEQUENCE</scope>
</reference>
<accession>A0A8J2JSM5</accession>
<dbReference type="GO" id="GO:0005886">
    <property type="term" value="C:plasma membrane"/>
    <property type="evidence" value="ECO:0007669"/>
    <property type="project" value="TreeGrafter"/>
</dbReference>
<dbReference type="Pfam" id="PF00230">
    <property type="entry name" value="MIP"/>
    <property type="match status" value="1"/>
</dbReference>
<keyword evidence="7" id="KW-1185">Reference proteome</keyword>
<dbReference type="EMBL" id="CAJVCH010126701">
    <property type="protein sequence ID" value="CAG7725774.1"/>
    <property type="molecule type" value="Genomic_DNA"/>
</dbReference>
<comment type="caution">
    <text evidence="6">The sequence shown here is derived from an EMBL/GenBank/DDBJ whole genome shotgun (WGS) entry which is preliminary data.</text>
</comment>
<keyword evidence="5" id="KW-1133">Transmembrane helix</keyword>
<evidence type="ECO:0000256" key="2">
    <source>
        <dbReference type="ARBA" id="ARBA00011881"/>
    </source>
</evidence>
<dbReference type="InterPro" id="IPR000425">
    <property type="entry name" value="MIP"/>
</dbReference>
<keyword evidence="4" id="KW-0677">Repeat</keyword>
<keyword evidence="3" id="KW-0813">Transport</keyword>
<feature type="transmembrane region" description="Helical" evidence="5">
    <location>
        <begin position="31"/>
        <end position="51"/>
    </location>
</feature>
<evidence type="ECO:0000256" key="4">
    <source>
        <dbReference type="ARBA" id="ARBA00022737"/>
    </source>
</evidence>
<feature type="transmembrane region" description="Helical" evidence="5">
    <location>
        <begin position="71"/>
        <end position="91"/>
    </location>
</feature>
<dbReference type="GO" id="GO:0015267">
    <property type="term" value="F:channel activity"/>
    <property type="evidence" value="ECO:0007669"/>
    <property type="project" value="InterPro"/>
</dbReference>
<feature type="transmembrane region" description="Helical" evidence="5">
    <location>
        <begin position="145"/>
        <end position="162"/>
    </location>
</feature>
<dbReference type="InterPro" id="IPR034294">
    <property type="entry name" value="Aquaporin_transptr"/>
</dbReference>
<sequence length="197" mass="20998">TIGHVSGCHMNPAVTLAMLFTRKIELVKSGLYIVTQCISAITAIAVLKAMTPDKSQGGYGVIKIVDGMSELQGFGIEFVSTFILLFTIFSVSDENRNDIQGSTPLAIGLCIVTLIFFGAPLTGAALNPARALGPAVVMGLYDNQWVYWVGPIGGAITAAAVYEHIFRNLRPEEIEAAEIAKQLKLRETEASASSPPV</sequence>
<evidence type="ECO:0000256" key="3">
    <source>
        <dbReference type="ARBA" id="ARBA00022448"/>
    </source>
</evidence>
<keyword evidence="5" id="KW-0472">Membrane</keyword>
<dbReference type="InterPro" id="IPR022357">
    <property type="entry name" value="MIP_CS"/>
</dbReference>
<evidence type="ECO:0000313" key="7">
    <source>
        <dbReference type="Proteomes" id="UP000708208"/>
    </source>
</evidence>
<evidence type="ECO:0000256" key="5">
    <source>
        <dbReference type="SAM" id="Phobius"/>
    </source>
</evidence>
<comment type="similarity">
    <text evidence="1">Belongs to the MIP/aquaporin (TC 1.A.8) family.</text>
</comment>
<organism evidence="6 7">
    <name type="scientific">Allacma fusca</name>
    <dbReference type="NCBI Taxonomy" id="39272"/>
    <lineage>
        <taxon>Eukaryota</taxon>
        <taxon>Metazoa</taxon>
        <taxon>Ecdysozoa</taxon>
        <taxon>Arthropoda</taxon>
        <taxon>Hexapoda</taxon>
        <taxon>Collembola</taxon>
        <taxon>Symphypleona</taxon>
        <taxon>Sminthuridae</taxon>
        <taxon>Allacma</taxon>
    </lineage>
</organism>
<evidence type="ECO:0000313" key="6">
    <source>
        <dbReference type="EMBL" id="CAG7725774.1"/>
    </source>
</evidence>
<feature type="non-terminal residue" evidence="6">
    <location>
        <position position="197"/>
    </location>
</feature>
<dbReference type="PROSITE" id="PS00221">
    <property type="entry name" value="MIP"/>
    <property type="match status" value="1"/>
</dbReference>
<dbReference type="AlphaFoldDB" id="A0A8J2JSM5"/>
<feature type="transmembrane region" description="Helical" evidence="5">
    <location>
        <begin position="103"/>
        <end position="125"/>
    </location>
</feature>
<keyword evidence="5" id="KW-0812">Transmembrane</keyword>
<evidence type="ECO:0008006" key="8">
    <source>
        <dbReference type="Google" id="ProtNLM"/>
    </source>
</evidence>
<dbReference type="OrthoDB" id="3222at2759"/>
<dbReference type="PANTHER" id="PTHR19139:SF291">
    <property type="entry name" value="AQUAPORIN"/>
    <property type="match status" value="1"/>
</dbReference>
<protein>
    <recommendedName>
        <fullName evidence="8">Aquaporin</fullName>
    </recommendedName>
</protein>
<evidence type="ECO:0000256" key="1">
    <source>
        <dbReference type="ARBA" id="ARBA00006175"/>
    </source>
</evidence>
<comment type="subunit">
    <text evidence="2">Homotetramer.</text>
</comment>
<dbReference type="Proteomes" id="UP000708208">
    <property type="component" value="Unassembled WGS sequence"/>
</dbReference>